<evidence type="ECO:0000313" key="2">
    <source>
        <dbReference type="EMBL" id="WYZ19118.1"/>
    </source>
</evidence>
<protein>
    <recommendedName>
        <fullName evidence="4">Beta-lactamase-inhibitor-like, PepSY-like</fullName>
    </recommendedName>
</protein>
<dbReference type="SUPFAM" id="SSF160574">
    <property type="entry name" value="BT0923-like"/>
    <property type="match status" value="1"/>
</dbReference>
<reference evidence="2 3" key="1">
    <citation type="submission" date="2024-03" db="EMBL/GenBank/DDBJ databases">
        <title>Flavobacterium soyae.</title>
        <authorList>
            <person name="Zheng W."/>
        </authorList>
    </citation>
    <scope>NUCLEOTIDE SEQUENCE [LARGE SCALE GENOMIC DNA]</scope>
    <source>
        <strain evidence="2 3">55</strain>
    </source>
</reference>
<accession>A0ABZ2UC86</accession>
<sequence length="174" mass="19421">MKKLLLFKTLLCFNFLIGQQSILLPSENIVKAFEKQYPQKKPIWSMEYGKNENDIYFAAKFTTTGKTQAYAVYDSDANFKAYKEQISSAKLPQAVLAYLDANYPAKSTAKSSSKSKSKSKTKTKAAPAAPVREAYSVVDAKNKTTYEVKAVKDGKNYNLIFDTDGNLIKTIQIG</sequence>
<evidence type="ECO:0000256" key="1">
    <source>
        <dbReference type="SAM" id="MobiDB-lite"/>
    </source>
</evidence>
<dbReference type="EMBL" id="CP150845">
    <property type="protein sequence ID" value="WYZ19118.1"/>
    <property type="molecule type" value="Genomic_DNA"/>
</dbReference>
<proteinExistence type="predicted"/>
<dbReference type="Proteomes" id="UP001623852">
    <property type="component" value="Chromosome"/>
</dbReference>
<dbReference type="Gene3D" id="3.10.450.360">
    <property type="match status" value="1"/>
</dbReference>
<gene>
    <name evidence="2" type="ORF">AABD74_18350</name>
</gene>
<evidence type="ECO:0000313" key="3">
    <source>
        <dbReference type="Proteomes" id="UP001623852"/>
    </source>
</evidence>
<dbReference type="RefSeq" id="WP_232680469.1">
    <property type="nucleotide sequence ID" value="NZ_CP150845.1"/>
</dbReference>
<name>A0ABZ2UC86_9FLAO</name>
<keyword evidence="3" id="KW-1185">Reference proteome</keyword>
<organism evidence="2 3">
    <name type="scientific">Flavobacterium soyae</name>
    <dbReference type="NCBI Taxonomy" id="2903098"/>
    <lineage>
        <taxon>Bacteria</taxon>
        <taxon>Pseudomonadati</taxon>
        <taxon>Bacteroidota</taxon>
        <taxon>Flavobacteriia</taxon>
        <taxon>Flavobacteriales</taxon>
        <taxon>Flavobacteriaceae</taxon>
        <taxon>Flavobacterium</taxon>
    </lineage>
</organism>
<feature type="region of interest" description="Disordered" evidence="1">
    <location>
        <begin position="107"/>
        <end position="127"/>
    </location>
</feature>
<feature type="compositionally biased region" description="Basic residues" evidence="1">
    <location>
        <begin position="113"/>
        <end position="123"/>
    </location>
</feature>
<evidence type="ECO:0008006" key="4">
    <source>
        <dbReference type="Google" id="ProtNLM"/>
    </source>
</evidence>